<dbReference type="AlphaFoldDB" id="A0A3A1RAV9"/>
<dbReference type="PANTHER" id="PTHR10491:SF4">
    <property type="entry name" value="METHIONINE ADENOSYLTRANSFERASE 2 SUBUNIT BETA"/>
    <property type="match status" value="1"/>
</dbReference>
<dbReference type="GO" id="GO:0008831">
    <property type="term" value="F:dTDP-4-dehydrorhamnose reductase activity"/>
    <property type="evidence" value="ECO:0007669"/>
    <property type="project" value="UniProtKB-EC"/>
</dbReference>
<dbReference type="InterPro" id="IPR005913">
    <property type="entry name" value="dTDP_dehydrorham_reduct"/>
</dbReference>
<dbReference type="Gene3D" id="3.40.50.720">
    <property type="entry name" value="NAD(P)-binding Rossmann-like Domain"/>
    <property type="match status" value="1"/>
</dbReference>
<dbReference type="InterPro" id="IPR036291">
    <property type="entry name" value="NAD(P)-bd_dom_sf"/>
</dbReference>
<dbReference type="RefSeq" id="WP_119545113.1">
    <property type="nucleotide sequence ID" value="NZ_QXIR01000001.1"/>
</dbReference>
<protein>
    <recommendedName>
        <fullName evidence="2">dTDP-4-dehydrorhamnose reductase</fullName>
        <ecNumber evidence="2">1.1.1.133</ecNumber>
    </recommendedName>
</protein>
<name>A0A3A1RAV9_9BACI</name>
<comment type="pathway">
    <text evidence="2">Carbohydrate biosynthesis; dTDP-L-rhamnose biosynthesis.</text>
</comment>
<dbReference type="Pfam" id="PF04321">
    <property type="entry name" value="RmlD_sub_bind"/>
    <property type="match status" value="1"/>
</dbReference>
<keyword evidence="2" id="KW-0521">NADP</keyword>
<organism evidence="4 5">
    <name type="scientific">Bacillus salacetis</name>
    <dbReference type="NCBI Taxonomy" id="2315464"/>
    <lineage>
        <taxon>Bacteria</taxon>
        <taxon>Bacillati</taxon>
        <taxon>Bacillota</taxon>
        <taxon>Bacilli</taxon>
        <taxon>Bacillales</taxon>
        <taxon>Bacillaceae</taxon>
        <taxon>Bacillus</taxon>
    </lineage>
</organism>
<evidence type="ECO:0000256" key="2">
    <source>
        <dbReference type="RuleBase" id="RU364082"/>
    </source>
</evidence>
<dbReference type="PANTHER" id="PTHR10491">
    <property type="entry name" value="DTDP-4-DEHYDRORHAMNOSE REDUCTASE"/>
    <property type="match status" value="1"/>
</dbReference>
<dbReference type="CDD" id="cd05254">
    <property type="entry name" value="dTDP_HR_like_SDR_e"/>
    <property type="match status" value="1"/>
</dbReference>
<dbReference type="EMBL" id="QXIR01000001">
    <property type="protein sequence ID" value="RIW39044.1"/>
    <property type="molecule type" value="Genomic_DNA"/>
</dbReference>
<comment type="function">
    <text evidence="2">Catalyzes the reduction of dTDP-6-deoxy-L-lyxo-4-hexulose to yield dTDP-L-rhamnose.</text>
</comment>
<dbReference type="GO" id="GO:0019305">
    <property type="term" value="P:dTDP-rhamnose biosynthetic process"/>
    <property type="evidence" value="ECO:0007669"/>
    <property type="project" value="UniProtKB-UniPathway"/>
</dbReference>
<comment type="similarity">
    <text evidence="1 2">Belongs to the dTDP-4-dehydrorhamnose reductase family.</text>
</comment>
<dbReference type="SUPFAM" id="SSF51735">
    <property type="entry name" value="NAD(P)-binding Rossmann-fold domains"/>
    <property type="match status" value="1"/>
</dbReference>
<evidence type="ECO:0000256" key="1">
    <source>
        <dbReference type="ARBA" id="ARBA00010944"/>
    </source>
</evidence>
<dbReference type="Proteomes" id="UP000265801">
    <property type="component" value="Unassembled WGS sequence"/>
</dbReference>
<proteinExistence type="inferred from homology"/>
<dbReference type="GO" id="GO:0005829">
    <property type="term" value="C:cytosol"/>
    <property type="evidence" value="ECO:0007669"/>
    <property type="project" value="TreeGrafter"/>
</dbReference>
<dbReference type="UniPathway" id="UPA00124"/>
<accession>A0A3A1RAV9</accession>
<evidence type="ECO:0000313" key="4">
    <source>
        <dbReference type="EMBL" id="RIW39044.1"/>
    </source>
</evidence>
<gene>
    <name evidence="4" type="ORF">D3H55_01435</name>
</gene>
<comment type="caution">
    <text evidence="4">The sequence shown here is derived from an EMBL/GenBank/DDBJ whole genome shotgun (WGS) entry which is preliminary data.</text>
</comment>
<sequence>MKILVIGGRGMAGHMIVDYLKQQQGIEVHCTTRTGEGGTLRLDARNLDEVTRVICDVHPDVVINAVGLLNENAEKHIKDALVINSLLPHHIQSVLDDLGNGARLVHISTDCVFSGSDGQYREQSVKDGLSVYAQTKSLGEVTKEPHLTIRTSIIGPELKEDGCGLFLWFMKQSGDIDGYDRVYWNGVTTLELAKAIKYCIAHDVSGLYHLCHDEKVSKFQLLTMIKVVFDKEDVAVRRDTLHFSDKSLVNTRGDIQYRVQGYPCMLQELRDWMEGK</sequence>
<dbReference type="InterPro" id="IPR029903">
    <property type="entry name" value="RmlD-like-bd"/>
</dbReference>
<reference evidence="4 5" key="1">
    <citation type="submission" date="2018-09" db="EMBL/GenBank/DDBJ databases">
        <title>Bacillus saliacetes sp. nov., isolated from Thai shrimp paste (Ka-pi).</title>
        <authorList>
            <person name="Daroonpunt R."/>
            <person name="Tanasupawat S."/>
            <person name="Yiamsombut S."/>
        </authorList>
    </citation>
    <scope>NUCLEOTIDE SEQUENCE [LARGE SCALE GENOMIC DNA]</scope>
    <source>
        <strain evidence="4 5">SKP7-4</strain>
    </source>
</reference>
<evidence type="ECO:0000259" key="3">
    <source>
        <dbReference type="Pfam" id="PF04321"/>
    </source>
</evidence>
<dbReference type="EC" id="1.1.1.133" evidence="2"/>
<evidence type="ECO:0000313" key="5">
    <source>
        <dbReference type="Proteomes" id="UP000265801"/>
    </source>
</evidence>
<dbReference type="OrthoDB" id="9803892at2"/>
<feature type="domain" description="RmlD-like substrate binding" evidence="3">
    <location>
        <begin position="1"/>
        <end position="225"/>
    </location>
</feature>
<keyword evidence="5" id="KW-1185">Reference proteome</keyword>
<keyword evidence="2" id="KW-0560">Oxidoreductase</keyword>